<dbReference type="InterPro" id="IPR025489">
    <property type="entry name" value="DUF4381"/>
</dbReference>
<protein>
    <recommendedName>
        <fullName evidence="3">DUF4381 domain-containing protein</fullName>
    </recommendedName>
</protein>
<gene>
    <name evidence="2" type="ORF">MNBD_GAMMA17-451</name>
</gene>
<dbReference type="AlphaFoldDB" id="A0A3B0ZSN1"/>
<dbReference type="EMBL" id="UOFQ01000183">
    <property type="protein sequence ID" value="VAW90357.1"/>
    <property type="molecule type" value="Genomic_DNA"/>
</dbReference>
<keyword evidence="1" id="KW-1133">Transmembrane helix</keyword>
<name>A0A3B0ZSN1_9ZZZZ</name>
<evidence type="ECO:0008006" key="3">
    <source>
        <dbReference type="Google" id="ProtNLM"/>
    </source>
</evidence>
<keyword evidence="1" id="KW-0812">Transmembrane</keyword>
<feature type="transmembrane region" description="Helical" evidence="1">
    <location>
        <begin position="29"/>
        <end position="47"/>
    </location>
</feature>
<accession>A0A3B0ZSN1</accession>
<reference evidence="2" key="1">
    <citation type="submission" date="2018-06" db="EMBL/GenBank/DDBJ databases">
        <authorList>
            <person name="Zhirakovskaya E."/>
        </authorList>
    </citation>
    <scope>NUCLEOTIDE SEQUENCE</scope>
</reference>
<evidence type="ECO:0000313" key="2">
    <source>
        <dbReference type="EMBL" id="VAW90357.1"/>
    </source>
</evidence>
<dbReference type="Pfam" id="PF14316">
    <property type="entry name" value="DUF4381"/>
    <property type="match status" value="1"/>
</dbReference>
<keyword evidence="1" id="KW-0472">Membrane</keyword>
<sequence length="168" mass="18947">MDEIAMAAELPLRDIHLPAAISWWPPAPGWWLLLALVLVVVLLAWWWQRRKAALRVRVAALAEWQALMEAFQQEQNVNQLVQGLSVLLRRVSLSYDPREAVAALSGEAWLRYLDNRHSLSQPNSFSEGVGRLLLTGPYQQQIDGDALALHALCGEWLLRLPGLKAAQR</sequence>
<organism evidence="2">
    <name type="scientific">hydrothermal vent metagenome</name>
    <dbReference type="NCBI Taxonomy" id="652676"/>
    <lineage>
        <taxon>unclassified sequences</taxon>
        <taxon>metagenomes</taxon>
        <taxon>ecological metagenomes</taxon>
    </lineage>
</organism>
<proteinExistence type="predicted"/>
<evidence type="ECO:0000256" key="1">
    <source>
        <dbReference type="SAM" id="Phobius"/>
    </source>
</evidence>